<dbReference type="Gene3D" id="2.60.120.1060">
    <property type="entry name" value="NPCBM/NEW2 domain"/>
    <property type="match status" value="1"/>
</dbReference>
<dbReference type="Proteomes" id="UP000027946">
    <property type="component" value="Unassembled WGS sequence"/>
</dbReference>
<dbReference type="EMBL" id="JJMM01000012">
    <property type="protein sequence ID" value="KDR94959.1"/>
    <property type="molecule type" value="Genomic_DNA"/>
</dbReference>
<dbReference type="OrthoDB" id="9764871at2"/>
<comment type="caution">
    <text evidence="4">The sequence shown here is derived from an EMBL/GenBank/DDBJ whole genome shotgun (WGS) entry which is preliminary data.</text>
</comment>
<gene>
    <name evidence="4" type="ORF">CLIT_12c00270</name>
</gene>
<dbReference type="InterPro" id="IPR008979">
    <property type="entry name" value="Galactose-bd-like_sf"/>
</dbReference>
<dbReference type="STRING" id="1121324.CLIT_12c00270"/>
<evidence type="ECO:0000313" key="5">
    <source>
        <dbReference type="Proteomes" id="UP000027946"/>
    </source>
</evidence>
<dbReference type="SUPFAM" id="SSF49785">
    <property type="entry name" value="Galactose-binding domain-like"/>
    <property type="match status" value="1"/>
</dbReference>
<dbReference type="RefSeq" id="WP_038265653.1">
    <property type="nucleotide sequence ID" value="NZ_FSRH01000018.1"/>
</dbReference>
<protein>
    <submittedName>
        <fullName evidence="4">Uncharacterized protein</fullName>
    </submittedName>
</protein>
<feature type="domain" description="Glycosyl hydrolase family 98 putative carbohydrate-binding module" evidence="2">
    <location>
        <begin position="186"/>
        <end position="253"/>
    </location>
</feature>
<keyword evidence="5" id="KW-1185">Reference proteome</keyword>
<feature type="domain" description="SbsA Ig-like" evidence="3">
    <location>
        <begin position="29"/>
        <end position="119"/>
    </location>
</feature>
<keyword evidence="1" id="KW-0732">Signal</keyword>
<accession>A0A069RD09</accession>
<dbReference type="Pfam" id="PF13205">
    <property type="entry name" value="Big_5"/>
    <property type="match status" value="1"/>
</dbReference>
<evidence type="ECO:0000256" key="1">
    <source>
        <dbReference type="ARBA" id="ARBA00022729"/>
    </source>
</evidence>
<name>A0A069RD09_PEPLI</name>
<dbReference type="InterPro" id="IPR038637">
    <property type="entry name" value="NPCBM_sf"/>
</dbReference>
<reference evidence="4 5" key="1">
    <citation type="submission" date="2014-03" db="EMBL/GenBank/DDBJ databases">
        <title>Genome sequence of Clostridium litorale W6, DSM 5388.</title>
        <authorList>
            <person name="Poehlein A."/>
            <person name="Jagirdar A."/>
            <person name="Khonsari B."/>
            <person name="Chibani C.M."/>
            <person name="Gutierrez Gutierrez D.A."/>
            <person name="Davydova E."/>
            <person name="Alghaithi H.S."/>
            <person name="Nair K.P."/>
            <person name="Dhamotharan K."/>
            <person name="Chandran L."/>
            <person name="G W."/>
            <person name="Daniel R."/>
        </authorList>
    </citation>
    <scope>NUCLEOTIDE SEQUENCE [LARGE SCALE GENOMIC DNA]</scope>
    <source>
        <strain evidence="4 5">W6</strain>
    </source>
</reference>
<dbReference type="InterPro" id="IPR032812">
    <property type="entry name" value="SbsA_Ig"/>
</dbReference>
<dbReference type="eggNOG" id="COG0760">
    <property type="taxonomic scope" value="Bacteria"/>
</dbReference>
<evidence type="ECO:0000259" key="3">
    <source>
        <dbReference type="Pfam" id="PF13205"/>
    </source>
</evidence>
<dbReference type="Pfam" id="PF08305">
    <property type="entry name" value="NPCBM"/>
    <property type="match status" value="1"/>
</dbReference>
<sequence length="278" mass="31166">MKRKSYVFAILIAIFLQGTFSYAYPKSFSDVALDKDWTIEFTTPVDETTLTPENIGILDFNSNRIAADVEIDSADHSRVRIKPVNPYMPKKDYIIYANTDIVAENGICLDKGISVTFKTNDVPFYISKTEPIDKEEHIKEGLYKYEILTLDKVADNTGYEHTNAIGAKFTNESSDIAYPAKNKVYVDYYLGGEYSLFSGKLVINGENRFMEGEGYVKIYADENLVYSNEEIKAGLMPQELSVDVSGASKLRIEFGVSPQEVGQGTFFEAYIGSAGLKR</sequence>
<proteinExistence type="predicted"/>
<evidence type="ECO:0000313" key="4">
    <source>
        <dbReference type="EMBL" id="KDR94959.1"/>
    </source>
</evidence>
<evidence type="ECO:0000259" key="2">
    <source>
        <dbReference type="Pfam" id="PF08305"/>
    </source>
</evidence>
<dbReference type="InterPro" id="IPR013222">
    <property type="entry name" value="Glyco_hyd_98_carb-bd"/>
</dbReference>
<dbReference type="AlphaFoldDB" id="A0A069RD09"/>
<organism evidence="4 5">
    <name type="scientific">Peptoclostridium litorale DSM 5388</name>
    <dbReference type="NCBI Taxonomy" id="1121324"/>
    <lineage>
        <taxon>Bacteria</taxon>
        <taxon>Bacillati</taxon>
        <taxon>Bacillota</taxon>
        <taxon>Clostridia</taxon>
        <taxon>Peptostreptococcales</taxon>
        <taxon>Peptoclostridiaceae</taxon>
        <taxon>Peptoclostridium</taxon>
    </lineage>
</organism>